<evidence type="ECO:0000256" key="4">
    <source>
        <dbReference type="ARBA" id="ARBA00022989"/>
    </source>
</evidence>
<comment type="subcellular location">
    <subcellularLocation>
        <location evidence="1">Cell membrane</location>
        <topology evidence="1">Multi-pass membrane protein</topology>
    </subcellularLocation>
</comment>
<feature type="transmembrane region" description="Helical" evidence="6">
    <location>
        <begin position="415"/>
        <end position="434"/>
    </location>
</feature>
<dbReference type="Pfam" id="PF01943">
    <property type="entry name" value="Polysacc_synt"/>
    <property type="match status" value="1"/>
</dbReference>
<feature type="transmembrane region" description="Helical" evidence="6">
    <location>
        <begin position="331"/>
        <end position="349"/>
    </location>
</feature>
<keyword evidence="2" id="KW-1003">Cell membrane</keyword>
<evidence type="ECO:0000256" key="1">
    <source>
        <dbReference type="ARBA" id="ARBA00004651"/>
    </source>
</evidence>
<proteinExistence type="predicted"/>
<feature type="transmembrane region" description="Helical" evidence="6">
    <location>
        <begin position="170"/>
        <end position="190"/>
    </location>
</feature>
<dbReference type="PANTHER" id="PTHR30250:SF11">
    <property type="entry name" value="O-ANTIGEN TRANSPORTER-RELATED"/>
    <property type="match status" value="1"/>
</dbReference>
<comment type="caution">
    <text evidence="7">The sequence shown here is derived from an EMBL/GenBank/DDBJ whole genome shotgun (WGS) entry which is preliminary data.</text>
</comment>
<feature type="transmembrane region" description="Helical" evidence="6">
    <location>
        <begin position="12"/>
        <end position="37"/>
    </location>
</feature>
<dbReference type="PATRIC" id="fig|49547.3.peg.1061"/>
<feature type="transmembrane region" description="Helical" evidence="6">
    <location>
        <begin position="251"/>
        <end position="273"/>
    </location>
</feature>
<accession>A0A166AX53</accession>
<dbReference type="AlphaFoldDB" id="A0A166AX53"/>
<dbReference type="PANTHER" id="PTHR30250">
    <property type="entry name" value="PST FAMILY PREDICTED COLANIC ACID TRANSPORTER"/>
    <property type="match status" value="1"/>
</dbReference>
<dbReference type="CDD" id="cd13128">
    <property type="entry name" value="MATE_Wzx_like"/>
    <property type="match status" value="1"/>
</dbReference>
<dbReference type="OrthoDB" id="19148at2157"/>
<dbReference type="EMBL" id="LWMV01000165">
    <property type="protein sequence ID" value="KZX12582.1"/>
    <property type="molecule type" value="Genomic_DNA"/>
</dbReference>
<dbReference type="Proteomes" id="UP000077245">
    <property type="component" value="Unassembled WGS sequence"/>
</dbReference>
<feature type="transmembrane region" description="Helical" evidence="6">
    <location>
        <begin position="361"/>
        <end position="377"/>
    </location>
</feature>
<keyword evidence="8" id="KW-1185">Reference proteome</keyword>
<dbReference type="InterPro" id="IPR002797">
    <property type="entry name" value="Polysacc_synth"/>
</dbReference>
<feature type="transmembrane region" description="Helical" evidence="6">
    <location>
        <begin position="111"/>
        <end position="132"/>
    </location>
</feature>
<evidence type="ECO:0000313" key="7">
    <source>
        <dbReference type="EMBL" id="KZX12582.1"/>
    </source>
</evidence>
<sequence length="477" mass="52906">MNSIQSIFKNSSWLLASQLSTSILGYLWIILIARYLGVGEFGIVNFSISFAGIISIAMDFGISIYTVRTLSRKPQITSRFLGVTIPLKIILSTCAMMVSFLILLIMNSDALTIEVCLIIVLQNAFIGMVNLFNGVFQAHEKMKYQAIGTIINSLFLLLGVLVSIYFNLGIVGVVISYLVASIISVVYGFIKANRKIVSPKFEINTKYWKKIIILSSSFGLTAIFTSIYSLIDSVMLFNMIGNDAVGLYSAAFKIVAVFLTIYGVYSSVVFPFMSKFFKDSKTQLKISYRKSIKYLLLLIFPVAIALQFYSSPIISLIYGNSYEESATILNILIWSVVFIFINGSSTALLNSSFLEKNVLKINVFACMVNVILNLILIPKYSSIGASFATIVTGVVIAILMNSLINKSVFKLEISILKDILKIIASSLILGIILYFAHLPLILAIPVGIIVYFGAIFLTKTFDHEDIYIIKEIFGKNK</sequence>
<feature type="transmembrane region" description="Helical" evidence="6">
    <location>
        <begin position="294"/>
        <end position="319"/>
    </location>
</feature>
<evidence type="ECO:0000313" key="8">
    <source>
        <dbReference type="Proteomes" id="UP000077245"/>
    </source>
</evidence>
<protein>
    <submittedName>
        <fullName evidence="7">Lipopolysaccharide biosynthesis protein WzxC</fullName>
    </submittedName>
</protein>
<feature type="transmembrane region" description="Helical" evidence="6">
    <location>
        <begin position="211"/>
        <end position="231"/>
    </location>
</feature>
<dbReference type="GO" id="GO:0005886">
    <property type="term" value="C:plasma membrane"/>
    <property type="evidence" value="ECO:0007669"/>
    <property type="project" value="UniProtKB-SubCell"/>
</dbReference>
<reference evidence="7 8" key="1">
    <citation type="submission" date="2016-04" db="EMBL/GenBank/DDBJ databases">
        <title>Genome sequence of Methanobrevibacter curvatus DSM 11111.</title>
        <authorList>
            <person name="Poehlein A."/>
            <person name="Seedorf H."/>
            <person name="Daniel R."/>
        </authorList>
    </citation>
    <scope>NUCLEOTIDE SEQUENCE [LARGE SCALE GENOMIC DNA]</scope>
    <source>
        <strain evidence="7 8">DSM 11111</strain>
    </source>
</reference>
<dbReference type="InterPro" id="IPR050833">
    <property type="entry name" value="Poly_Biosynth_Transport"/>
</dbReference>
<keyword evidence="4 6" id="KW-1133">Transmembrane helix</keyword>
<feature type="transmembrane region" description="Helical" evidence="6">
    <location>
        <begin position="43"/>
        <end position="67"/>
    </location>
</feature>
<dbReference type="STRING" id="49547.MBCUR_09930"/>
<dbReference type="RefSeq" id="WP_067091017.1">
    <property type="nucleotide sequence ID" value="NZ_LWMV01000165.1"/>
</dbReference>
<keyword evidence="3 6" id="KW-0812">Transmembrane</keyword>
<feature type="transmembrane region" description="Helical" evidence="6">
    <location>
        <begin position="79"/>
        <end position="105"/>
    </location>
</feature>
<evidence type="ECO:0000256" key="3">
    <source>
        <dbReference type="ARBA" id="ARBA00022692"/>
    </source>
</evidence>
<evidence type="ECO:0000256" key="5">
    <source>
        <dbReference type="ARBA" id="ARBA00023136"/>
    </source>
</evidence>
<keyword evidence="5 6" id="KW-0472">Membrane</keyword>
<organism evidence="7 8">
    <name type="scientific">Methanobrevibacter curvatus</name>
    <dbReference type="NCBI Taxonomy" id="49547"/>
    <lineage>
        <taxon>Archaea</taxon>
        <taxon>Methanobacteriati</taxon>
        <taxon>Methanobacteriota</taxon>
        <taxon>Methanomada group</taxon>
        <taxon>Methanobacteria</taxon>
        <taxon>Methanobacteriales</taxon>
        <taxon>Methanobacteriaceae</taxon>
        <taxon>Methanobrevibacter</taxon>
    </lineage>
</organism>
<evidence type="ECO:0000256" key="6">
    <source>
        <dbReference type="SAM" id="Phobius"/>
    </source>
</evidence>
<feature type="transmembrane region" description="Helical" evidence="6">
    <location>
        <begin position="144"/>
        <end position="164"/>
    </location>
</feature>
<gene>
    <name evidence="7" type="primary">wzxC</name>
    <name evidence="7" type="ORF">MBCUR_09930</name>
</gene>
<name>A0A166AX53_9EURY</name>
<feature type="transmembrane region" description="Helical" evidence="6">
    <location>
        <begin position="383"/>
        <end position="403"/>
    </location>
</feature>
<evidence type="ECO:0000256" key="2">
    <source>
        <dbReference type="ARBA" id="ARBA00022475"/>
    </source>
</evidence>